<dbReference type="PANTHER" id="PTHR47338:SF4">
    <property type="entry name" value="ZN(II)2CYS6 TRANSCRIPTION FACTOR (EUROFUNG)"/>
    <property type="match status" value="1"/>
</dbReference>
<dbReference type="InterPro" id="IPR007219">
    <property type="entry name" value="XnlR_reg_dom"/>
</dbReference>
<dbReference type="GO" id="GO:0000981">
    <property type="term" value="F:DNA-binding transcription factor activity, RNA polymerase II-specific"/>
    <property type="evidence" value="ECO:0007669"/>
    <property type="project" value="InterPro"/>
</dbReference>
<dbReference type="PANTHER" id="PTHR47338">
    <property type="entry name" value="ZN(II)2CYS6 TRANSCRIPTION FACTOR (EUROFUNG)-RELATED"/>
    <property type="match status" value="1"/>
</dbReference>
<keyword evidence="5" id="KW-0539">Nucleus</keyword>
<dbReference type="GO" id="GO:0005634">
    <property type="term" value="C:nucleus"/>
    <property type="evidence" value="ECO:0007669"/>
    <property type="project" value="UniProtKB-SubCell"/>
</dbReference>
<proteinExistence type="predicted"/>
<dbReference type="GO" id="GO:0003677">
    <property type="term" value="F:DNA binding"/>
    <property type="evidence" value="ECO:0007669"/>
    <property type="project" value="InterPro"/>
</dbReference>
<dbReference type="CDD" id="cd12148">
    <property type="entry name" value="fungal_TF_MHR"/>
    <property type="match status" value="1"/>
</dbReference>
<dbReference type="EMBL" id="JXNT01000007">
    <property type="protein sequence ID" value="ODM17683.1"/>
    <property type="molecule type" value="Genomic_DNA"/>
</dbReference>
<keyword evidence="4" id="KW-0804">Transcription</keyword>
<evidence type="ECO:0000256" key="4">
    <source>
        <dbReference type="ARBA" id="ARBA00023163"/>
    </source>
</evidence>
<feature type="domain" description="Xylanolytic transcriptional activator regulatory" evidence="6">
    <location>
        <begin position="196"/>
        <end position="270"/>
    </location>
</feature>
<comment type="subcellular location">
    <subcellularLocation>
        <location evidence="1">Nucleus</location>
    </subcellularLocation>
</comment>
<dbReference type="AlphaFoldDB" id="A0A1E3B9N7"/>
<evidence type="ECO:0000313" key="8">
    <source>
        <dbReference type="Proteomes" id="UP000094569"/>
    </source>
</evidence>
<keyword evidence="3" id="KW-0805">Transcription regulation</keyword>
<organism evidence="7 8">
    <name type="scientific">Aspergillus cristatus</name>
    <name type="common">Chinese Fuzhuan brick tea-fermentation fungus</name>
    <name type="synonym">Eurotium cristatum</name>
    <dbReference type="NCBI Taxonomy" id="573508"/>
    <lineage>
        <taxon>Eukaryota</taxon>
        <taxon>Fungi</taxon>
        <taxon>Dikarya</taxon>
        <taxon>Ascomycota</taxon>
        <taxon>Pezizomycotina</taxon>
        <taxon>Eurotiomycetes</taxon>
        <taxon>Eurotiomycetidae</taxon>
        <taxon>Eurotiales</taxon>
        <taxon>Aspergillaceae</taxon>
        <taxon>Aspergillus</taxon>
        <taxon>Aspergillus subgen. Aspergillus</taxon>
    </lineage>
</organism>
<protein>
    <recommendedName>
        <fullName evidence="6">Xylanolytic transcriptional activator regulatory domain-containing protein</fullName>
    </recommendedName>
</protein>
<name>A0A1E3B9N7_ASPCR</name>
<evidence type="ECO:0000256" key="2">
    <source>
        <dbReference type="ARBA" id="ARBA00022723"/>
    </source>
</evidence>
<evidence type="ECO:0000313" key="7">
    <source>
        <dbReference type="EMBL" id="ODM17683.1"/>
    </source>
</evidence>
<dbReference type="GO" id="GO:0008270">
    <property type="term" value="F:zinc ion binding"/>
    <property type="evidence" value="ECO:0007669"/>
    <property type="project" value="InterPro"/>
</dbReference>
<evidence type="ECO:0000259" key="6">
    <source>
        <dbReference type="SMART" id="SM00906"/>
    </source>
</evidence>
<sequence length="607" mass="68057">MAAMAERLWVIENQLDETNAKLDCLLKQPVYQSHPMQCSDRASFSSLNRTELGTLQSPNVSHQRADDTTQGVEPVSFTGLLPLPVLLDTIDLYFSCCHNQSYSFFHEKNFRQRLSDGLIPDHLLFAILASAVRFSSHAFFEGRKHEMAVTYANRSWRSIVSSCIAQNNVADITTVQTITLLAIFDFTAGHTHHGSAWVKIGLSVRIAQDLCLMIDPDSNTTLSPADQEERRRTFWSLYLLDRIVSCGRARPPAILEASCQLQLPCDEEVWRAGRSQRTDTLDQLSNKTLINKGKLGPFAVVIIMAYILSRGAQYMLQEYNIRSRDPPWDSNSDFASITSDLLYIESQFEMTKPIQDVIAEESVDADGINQTTTALIVFSQALFYLCHCLLNHPFLLRHRLQSTNTRAPSTFLSRSFDFGRICAMRLTRHLADARSAGCATNASFYGYCAVVAGTIQALYVHSMDETLRTEAMEHVHMNLATLSEIGKFWENVSAMSNALTQFSTDPYRFHILTSPDPNIPPLSAADQEIMWSLVDYSTMSSAVKVTQVYHFERAPPCDATGSLQSWVNLFSDANFQNQMDLASMVLSNPEPEHSVLGSNLLPSDKLI</sequence>
<dbReference type="VEuPathDB" id="FungiDB:SI65_06471"/>
<comment type="caution">
    <text evidence="7">The sequence shown here is derived from an EMBL/GenBank/DDBJ whole genome shotgun (WGS) entry which is preliminary data.</text>
</comment>
<dbReference type="SMART" id="SM00906">
    <property type="entry name" value="Fungal_trans"/>
    <property type="match status" value="1"/>
</dbReference>
<gene>
    <name evidence="7" type="ORF">SI65_06471</name>
</gene>
<dbReference type="Proteomes" id="UP000094569">
    <property type="component" value="Unassembled WGS sequence"/>
</dbReference>
<evidence type="ECO:0000256" key="1">
    <source>
        <dbReference type="ARBA" id="ARBA00004123"/>
    </source>
</evidence>
<reference evidence="7 8" key="1">
    <citation type="journal article" date="2016" name="BMC Genomics">
        <title>Comparative genomic and transcriptomic analyses of the Fuzhuan brick tea-fermentation fungus Aspergillus cristatus.</title>
        <authorList>
            <person name="Ge Y."/>
            <person name="Wang Y."/>
            <person name="Liu Y."/>
            <person name="Tan Y."/>
            <person name="Ren X."/>
            <person name="Zhang X."/>
            <person name="Hyde K.D."/>
            <person name="Liu Y."/>
            <person name="Liu Z."/>
        </authorList>
    </citation>
    <scope>NUCLEOTIDE SEQUENCE [LARGE SCALE GENOMIC DNA]</scope>
    <source>
        <strain evidence="7 8">GZAAS20.1005</strain>
    </source>
</reference>
<dbReference type="OrthoDB" id="424974at2759"/>
<keyword evidence="2" id="KW-0479">Metal-binding</keyword>
<dbReference type="Pfam" id="PF04082">
    <property type="entry name" value="Fungal_trans"/>
    <property type="match status" value="1"/>
</dbReference>
<dbReference type="STRING" id="573508.A0A1E3B9N7"/>
<evidence type="ECO:0000256" key="5">
    <source>
        <dbReference type="ARBA" id="ARBA00023242"/>
    </source>
</evidence>
<keyword evidence="8" id="KW-1185">Reference proteome</keyword>
<accession>A0A1E3B9N7</accession>
<dbReference type="GO" id="GO:0006351">
    <property type="term" value="P:DNA-templated transcription"/>
    <property type="evidence" value="ECO:0007669"/>
    <property type="project" value="InterPro"/>
</dbReference>
<dbReference type="InterPro" id="IPR050815">
    <property type="entry name" value="TF_fung"/>
</dbReference>
<evidence type="ECO:0000256" key="3">
    <source>
        <dbReference type="ARBA" id="ARBA00023015"/>
    </source>
</evidence>